<evidence type="ECO:0000256" key="2">
    <source>
        <dbReference type="SAM" id="MobiDB-lite"/>
    </source>
</evidence>
<sequence>MRQNTAPASSSATFPHPLQPVGGSQTSLASADAGSSGHIPSAGAAHTTLMSQHAPATWSASGSSQLTATHHQQEQQQQQQPASLDDHDMSDVDVEEGGAALTATFSHESDLHPSAADLWGNPISPWSDPPLIDGPFWHMDSDATAIAGPDDWQPAASEEGSAAEPMSSSPSPSLLPLDQPHGNGTFAQLPGSVPHIALLDPLLQMPPQVLAILDQQQQALQITPLQQPDLDDDLGEPHAPPPMSNPNHQTLGPDNFSLVDFLRTWAQLGRARDGHPIPNYEGISALANEKDVHRVSYHDLKGDEYDFQGVNWAKMGIARTRARERRRTSYKNYVNKAGSDKWHPGLPDQFAIPRDNYFRFHSMDLRRDPLLLHFQLRNILACASRTRAFFPTSRAIAELDPTTGRARKAMDFGKDSDVQISTIAATNDVLVAGSFLGDYRYRNLNSEDRTYAEGKLTDHISGITNHVQIHSARRSSAPLASFTSNDYGFRTVDLTTNKLIFERMYDDYLNCSAISTDQRLRVIVGDHTNVLIADAETGDILQELSGHRDFGFACDWAPDGVTVATGFQDKSVRIWDARRWTNNHDGSGAPVAVLRMDMSGARSLRFSPLGSGKRLLVAAEEADVINIFDALHFNTQQKIEMFGEIGGTAFADDGRTLLALNTDPSRGGVVQFDKCDGGAEDAFDTSEWYAGYPKHLQYRREYPWDWARNTAAILERPDSLETMTERRRKAATAYMDLEPF</sequence>
<dbReference type="PROSITE" id="PS50082">
    <property type="entry name" value="WD_REPEATS_2"/>
    <property type="match status" value="1"/>
</dbReference>
<dbReference type="PANTHER" id="PTHR43991">
    <property type="entry name" value="WD REPEAT PROTEIN (AFU_ORTHOLOGUE AFUA_8G05640)-RELATED"/>
    <property type="match status" value="1"/>
</dbReference>
<feature type="compositionally biased region" description="Polar residues" evidence="2">
    <location>
        <begin position="1"/>
        <end position="13"/>
    </location>
</feature>
<evidence type="ECO:0000313" key="4">
    <source>
        <dbReference type="Proteomes" id="UP000030651"/>
    </source>
</evidence>
<dbReference type="Gene3D" id="2.130.10.10">
    <property type="entry name" value="YVTN repeat-like/Quinoprotein amine dehydrogenase"/>
    <property type="match status" value="1"/>
</dbReference>
<keyword evidence="4" id="KW-1185">Reference proteome</keyword>
<dbReference type="OrthoDB" id="20669at2759"/>
<feature type="compositionally biased region" description="Polar residues" evidence="2">
    <location>
        <begin position="58"/>
        <end position="70"/>
    </location>
</feature>
<dbReference type="KEGG" id="pfy:PFICI_01444"/>
<evidence type="ECO:0000256" key="1">
    <source>
        <dbReference type="PROSITE-ProRule" id="PRU00221"/>
    </source>
</evidence>
<accession>W3XQU5</accession>
<dbReference type="AlphaFoldDB" id="W3XQU5"/>
<dbReference type="OMA" id="NDESCCH"/>
<dbReference type="EMBL" id="KI912109">
    <property type="protein sequence ID" value="ETS87616.1"/>
    <property type="molecule type" value="Genomic_DNA"/>
</dbReference>
<dbReference type="PROSITE" id="PS50294">
    <property type="entry name" value="WD_REPEATS_REGION"/>
    <property type="match status" value="1"/>
</dbReference>
<dbReference type="InParanoid" id="W3XQU5"/>
<organism evidence="3 4">
    <name type="scientific">Pestalotiopsis fici (strain W106-1 / CGMCC3.15140)</name>
    <dbReference type="NCBI Taxonomy" id="1229662"/>
    <lineage>
        <taxon>Eukaryota</taxon>
        <taxon>Fungi</taxon>
        <taxon>Dikarya</taxon>
        <taxon>Ascomycota</taxon>
        <taxon>Pezizomycotina</taxon>
        <taxon>Sordariomycetes</taxon>
        <taxon>Xylariomycetidae</taxon>
        <taxon>Amphisphaeriales</taxon>
        <taxon>Sporocadaceae</taxon>
        <taxon>Pestalotiopsis</taxon>
    </lineage>
</organism>
<name>W3XQU5_PESFW</name>
<reference evidence="4" key="1">
    <citation type="journal article" date="2015" name="BMC Genomics">
        <title>Genomic and transcriptomic analysis of the endophytic fungus Pestalotiopsis fici reveals its lifestyle and high potential for synthesis of natural products.</title>
        <authorList>
            <person name="Wang X."/>
            <person name="Zhang X."/>
            <person name="Liu L."/>
            <person name="Xiang M."/>
            <person name="Wang W."/>
            <person name="Sun X."/>
            <person name="Che Y."/>
            <person name="Guo L."/>
            <person name="Liu G."/>
            <person name="Guo L."/>
            <person name="Wang C."/>
            <person name="Yin W.B."/>
            <person name="Stadler M."/>
            <person name="Zhang X."/>
            <person name="Liu X."/>
        </authorList>
    </citation>
    <scope>NUCLEOTIDE SEQUENCE [LARGE SCALE GENOMIC DNA]</scope>
    <source>
        <strain evidence="4">W106-1 / CGMCC3.15140</strain>
    </source>
</reference>
<dbReference type="STRING" id="1229662.W3XQU5"/>
<gene>
    <name evidence="3" type="ORF">PFICI_01444</name>
</gene>
<dbReference type="InterPro" id="IPR015943">
    <property type="entry name" value="WD40/YVTN_repeat-like_dom_sf"/>
</dbReference>
<dbReference type="HOGENOM" id="CLU_010671_2_0_1"/>
<dbReference type="eggNOG" id="ENOG502QPI7">
    <property type="taxonomic scope" value="Eukaryota"/>
</dbReference>
<dbReference type="SMART" id="SM00320">
    <property type="entry name" value="WD40"/>
    <property type="match status" value="2"/>
</dbReference>
<proteinExistence type="predicted"/>
<feature type="region of interest" description="Disordered" evidence="2">
    <location>
        <begin position="1"/>
        <end position="90"/>
    </location>
</feature>
<protein>
    <submittedName>
        <fullName evidence="3">Uncharacterized protein</fullName>
    </submittedName>
</protein>
<dbReference type="PANTHER" id="PTHR43991:SF12">
    <property type="entry name" value="WD REPEAT PROTEIN (AFU_ORTHOLOGUE AFUA_8G05640)"/>
    <property type="match status" value="1"/>
</dbReference>
<feature type="region of interest" description="Disordered" evidence="2">
    <location>
        <begin position="227"/>
        <end position="249"/>
    </location>
</feature>
<dbReference type="Proteomes" id="UP000030651">
    <property type="component" value="Unassembled WGS sequence"/>
</dbReference>
<feature type="repeat" description="WD" evidence="1">
    <location>
        <begin position="544"/>
        <end position="576"/>
    </location>
</feature>
<dbReference type="Pfam" id="PF00400">
    <property type="entry name" value="WD40"/>
    <property type="match status" value="1"/>
</dbReference>
<dbReference type="GeneID" id="19266457"/>
<dbReference type="SUPFAM" id="SSF50998">
    <property type="entry name" value="Quinoprotein alcohol dehydrogenase-like"/>
    <property type="match status" value="1"/>
</dbReference>
<evidence type="ECO:0000313" key="3">
    <source>
        <dbReference type="EMBL" id="ETS87616.1"/>
    </source>
</evidence>
<dbReference type="RefSeq" id="XP_007828216.1">
    <property type="nucleotide sequence ID" value="XM_007830025.1"/>
</dbReference>
<dbReference type="InterPro" id="IPR001680">
    <property type="entry name" value="WD40_rpt"/>
</dbReference>
<dbReference type="InterPro" id="IPR011047">
    <property type="entry name" value="Quinoprotein_ADH-like_sf"/>
</dbReference>
<feature type="compositionally biased region" description="Low complexity" evidence="2">
    <location>
        <begin position="154"/>
        <end position="177"/>
    </location>
</feature>
<keyword evidence="1" id="KW-0853">WD repeat</keyword>
<feature type="region of interest" description="Disordered" evidence="2">
    <location>
        <begin position="148"/>
        <end position="188"/>
    </location>
</feature>